<dbReference type="KEGG" id="acom:CEW83_12305"/>
<dbReference type="GO" id="GO:0006313">
    <property type="term" value="P:DNA transposition"/>
    <property type="evidence" value="ECO:0007669"/>
    <property type="project" value="InterPro"/>
</dbReference>
<feature type="domain" description="Transposase IS116/IS110/IS902 C-terminal" evidence="2">
    <location>
        <begin position="3"/>
        <end position="55"/>
    </location>
</feature>
<accession>A0A2U8GRS9</accession>
<name>A0A2U8GRS9_9RHOO</name>
<keyword evidence="4" id="KW-1185">Reference proteome</keyword>
<dbReference type="PANTHER" id="PTHR33055">
    <property type="entry name" value="TRANSPOSASE FOR INSERTION SEQUENCE ELEMENT IS1111A"/>
    <property type="match status" value="1"/>
</dbReference>
<feature type="region of interest" description="Disordered" evidence="1">
    <location>
        <begin position="88"/>
        <end position="115"/>
    </location>
</feature>
<evidence type="ECO:0000313" key="4">
    <source>
        <dbReference type="Proteomes" id="UP000244930"/>
    </source>
</evidence>
<dbReference type="EMBL" id="CP022187">
    <property type="protein sequence ID" value="AWI75903.1"/>
    <property type="molecule type" value="Genomic_DNA"/>
</dbReference>
<dbReference type="Pfam" id="PF02371">
    <property type="entry name" value="Transposase_20"/>
    <property type="match status" value="1"/>
</dbReference>
<sequence length="115" mass="12330">MSQRLEKIPGVGPLTATALAASIADAQSFKDGRQLAAWLGLVPRQHSSGGKPTLLGINQVRRPQPGLIQLWRPAAGILVCRAVGHGHTVDPMGRIRPRQRVPTASGSPRLRVLHE</sequence>
<evidence type="ECO:0000259" key="2">
    <source>
        <dbReference type="Pfam" id="PF02371"/>
    </source>
</evidence>
<evidence type="ECO:0000313" key="3">
    <source>
        <dbReference type="EMBL" id="AWI75903.1"/>
    </source>
</evidence>
<dbReference type="Proteomes" id="UP000244930">
    <property type="component" value="Chromosome"/>
</dbReference>
<reference evidence="3 4" key="1">
    <citation type="submission" date="2017-06" db="EMBL/GenBank/DDBJ databases">
        <title>Azoarcus.</title>
        <authorList>
            <person name="Woo J.-H."/>
            <person name="Kim H.-S."/>
        </authorList>
    </citation>
    <scope>NUCLEOTIDE SEQUENCE [LARGE SCALE GENOMIC DNA]</scope>
    <source>
        <strain evidence="3 4">TSPY31</strain>
    </source>
</reference>
<dbReference type="InterPro" id="IPR047650">
    <property type="entry name" value="Transpos_IS110"/>
</dbReference>
<dbReference type="PANTHER" id="PTHR33055:SF3">
    <property type="entry name" value="PUTATIVE TRANSPOSASE FOR IS117-RELATED"/>
    <property type="match status" value="1"/>
</dbReference>
<protein>
    <recommendedName>
        <fullName evidence="2">Transposase IS116/IS110/IS902 C-terminal domain-containing protein</fullName>
    </recommendedName>
</protein>
<dbReference type="InterPro" id="IPR003346">
    <property type="entry name" value="Transposase_20"/>
</dbReference>
<evidence type="ECO:0000256" key="1">
    <source>
        <dbReference type="SAM" id="MobiDB-lite"/>
    </source>
</evidence>
<gene>
    <name evidence="3" type="ORF">CEW83_12305</name>
</gene>
<dbReference type="GO" id="GO:0004803">
    <property type="term" value="F:transposase activity"/>
    <property type="evidence" value="ECO:0007669"/>
    <property type="project" value="InterPro"/>
</dbReference>
<dbReference type="AlphaFoldDB" id="A0A2U8GRS9"/>
<proteinExistence type="predicted"/>
<dbReference type="GO" id="GO:0003677">
    <property type="term" value="F:DNA binding"/>
    <property type="evidence" value="ECO:0007669"/>
    <property type="project" value="InterPro"/>
</dbReference>
<organism evidence="3 4">
    <name type="scientific">Parazoarcus communis</name>
    <dbReference type="NCBI Taxonomy" id="41977"/>
    <lineage>
        <taxon>Bacteria</taxon>
        <taxon>Pseudomonadati</taxon>
        <taxon>Pseudomonadota</taxon>
        <taxon>Betaproteobacteria</taxon>
        <taxon>Rhodocyclales</taxon>
        <taxon>Zoogloeaceae</taxon>
        <taxon>Parazoarcus</taxon>
    </lineage>
</organism>